<evidence type="ECO:0000313" key="5">
    <source>
        <dbReference type="EMBL" id="SDX85447.1"/>
    </source>
</evidence>
<dbReference type="OrthoDB" id="9759476at2"/>
<comment type="cofactor">
    <cofactor evidence="2">
        <name>Mn(2+)</name>
        <dbReference type="ChEBI" id="CHEBI:29035"/>
    </cofactor>
    <text evidence="2">For phosphodiesterase activity, probably binds 2 Mn(2+) per subunit.</text>
</comment>
<evidence type="ECO:0000259" key="4">
    <source>
        <dbReference type="PROSITE" id="PS50887"/>
    </source>
</evidence>
<dbReference type="InterPro" id="IPR038763">
    <property type="entry name" value="DHH_sf"/>
</dbReference>
<evidence type="ECO:0000256" key="3">
    <source>
        <dbReference type="SAM" id="Phobius"/>
    </source>
</evidence>
<dbReference type="Pfam" id="PF02272">
    <property type="entry name" value="DHHA1"/>
    <property type="match status" value="1"/>
</dbReference>
<protein>
    <recommendedName>
        <fullName evidence="1">Cyclic-di-AMP phosphodiesterase</fullName>
        <ecNumber evidence="1">3.1.4.-</ecNumber>
    </recommendedName>
</protein>
<dbReference type="Gene3D" id="3.90.1640.10">
    <property type="entry name" value="inorganic pyrophosphatase (n-terminal core)"/>
    <property type="match status" value="1"/>
</dbReference>
<dbReference type="Pfam" id="PF01368">
    <property type="entry name" value="DHH"/>
    <property type="match status" value="1"/>
</dbReference>
<dbReference type="GO" id="GO:0046872">
    <property type="term" value="F:metal ion binding"/>
    <property type="evidence" value="ECO:0007669"/>
    <property type="project" value="UniProtKB-KW"/>
</dbReference>
<evidence type="ECO:0000313" key="6">
    <source>
        <dbReference type="Proteomes" id="UP000199652"/>
    </source>
</evidence>
<comment type="function">
    <text evidence="1">Has phosphodiesterase (PDE) activity against cyclic-di-AMP (c-di-AMP).</text>
</comment>
<dbReference type="GO" id="GO:0106409">
    <property type="term" value="F:cyclic-di-AMP phosphodiesterase activity"/>
    <property type="evidence" value="ECO:0007669"/>
    <property type="project" value="RHEA"/>
</dbReference>
<reference evidence="6" key="1">
    <citation type="submission" date="2016-10" db="EMBL/GenBank/DDBJ databases">
        <authorList>
            <person name="Varghese N."/>
            <person name="Submissions S."/>
        </authorList>
    </citation>
    <scope>NUCLEOTIDE SEQUENCE [LARGE SCALE GENOMIC DNA]</scope>
    <source>
        <strain evidence="6">VPI 5359</strain>
    </source>
</reference>
<dbReference type="SUPFAM" id="SSF64182">
    <property type="entry name" value="DHH phosphoesterases"/>
    <property type="match status" value="1"/>
</dbReference>
<dbReference type="SMART" id="SM00267">
    <property type="entry name" value="GGDEF"/>
    <property type="match status" value="1"/>
</dbReference>
<dbReference type="RefSeq" id="WP_090244781.1">
    <property type="nucleotide sequence ID" value="NZ_FNOU01000009.1"/>
</dbReference>
<name>A0A1H3F3M3_EUBBA</name>
<dbReference type="EMBL" id="FNOU01000009">
    <property type="protein sequence ID" value="SDX85447.1"/>
    <property type="molecule type" value="Genomic_DNA"/>
</dbReference>
<evidence type="ECO:0000256" key="2">
    <source>
        <dbReference type="PIRSR" id="PIRSR026583-50"/>
    </source>
</evidence>
<dbReference type="PIRSF" id="PIRSF026583">
    <property type="entry name" value="YybT"/>
    <property type="match status" value="1"/>
</dbReference>
<keyword evidence="6" id="KW-1185">Reference proteome</keyword>
<feature type="transmembrane region" description="Helical" evidence="3">
    <location>
        <begin position="9"/>
        <end position="25"/>
    </location>
</feature>
<dbReference type="Proteomes" id="UP000199652">
    <property type="component" value="Unassembled WGS sequence"/>
</dbReference>
<dbReference type="InterPro" id="IPR014528">
    <property type="entry name" value="GdpP/PdeA"/>
</dbReference>
<evidence type="ECO:0000256" key="1">
    <source>
        <dbReference type="PIRNR" id="PIRNR026583"/>
    </source>
</evidence>
<comment type="subcellular location">
    <subcellularLocation>
        <location evidence="1">Cell membrane</location>
    </subcellularLocation>
</comment>
<dbReference type="InterPro" id="IPR051319">
    <property type="entry name" value="Oligoribo/pAp-PDE_c-di-AMP_PDE"/>
</dbReference>
<dbReference type="InterPro" id="IPR003156">
    <property type="entry name" value="DHHA1_dom"/>
</dbReference>
<dbReference type="InterPro" id="IPR000160">
    <property type="entry name" value="GGDEF_dom"/>
</dbReference>
<feature type="binding site" evidence="2">
    <location>
        <position position="418"/>
    </location>
    <ligand>
        <name>Mn(2+)</name>
        <dbReference type="ChEBI" id="CHEBI:29035"/>
        <label>1</label>
    </ligand>
</feature>
<gene>
    <name evidence="5" type="ORF">SAMN04488579_1098</name>
</gene>
<comment type="catalytic activity">
    <reaction evidence="1">
        <text>3',3'-c-di-AMP + H2O = 5'-O-phosphonoadenylyl-(3'-&gt;5')-adenosine + H(+)</text>
        <dbReference type="Rhea" id="RHEA:54420"/>
        <dbReference type="ChEBI" id="CHEBI:15377"/>
        <dbReference type="ChEBI" id="CHEBI:15378"/>
        <dbReference type="ChEBI" id="CHEBI:71500"/>
        <dbReference type="ChEBI" id="CHEBI:138171"/>
    </reaction>
</comment>
<dbReference type="Pfam" id="PF24898">
    <property type="entry name" value="GGDEF_GdpP"/>
    <property type="match status" value="1"/>
</dbReference>
<dbReference type="GO" id="GO:0005886">
    <property type="term" value="C:plasma membrane"/>
    <property type="evidence" value="ECO:0007669"/>
    <property type="project" value="UniProtKB-SubCell"/>
</dbReference>
<organism evidence="5 6">
    <name type="scientific">Eubacterium barkeri</name>
    <name type="common">Clostridium barkeri</name>
    <dbReference type="NCBI Taxonomy" id="1528"/>
    <lineage>
        <taxon>Bacteria</taxon>
        <taxon>Bacillati</taxon>
        <taxon>Bacillota</taxon>
        <taxon>Clostridia</taxon>
        <taxon>Eubacteriales</taxon>
        <taxon>Eubacteriaceae</taxon>
        <taxon>Eubacterium</taxon>
    </lineage>
</organism>
<keyword evidence="2" id="KW-0479">Metal-binding</keyword>
<dbReference type="InterPro" id="IPR001667">
    <property type="entry name" value="DDH_dom"/>
</dbReference>
<dbReference type="Gene3D" id="3.10.310.30">
    <property type="match status" value="1"/>
</dbReference>
<accession>A0A1H3F3M3</accession>
<dbReference type="GO" id="GO:0003676">
    <property type="term" value="F:nucleic acid binding"/>
    <property type="evidence" value="ECO:0007669"/>
    <property type="project" value="UniProtKB-UniRule"/>
</dbReference>
<dbReference type="FunFam" id="3.90.1640.10:FF:000002">
    <property type="entry name" value="Cyclic-di-AMP phosphodiesterase"/>
    <property type="match status" value="1"/>
</dbReference>
<dbReference type="STRING" id="1528.SAMN04488579_1098"/>
<keyword evidence="2" id="KW-0464">Manganese</keyword>
<keyword evidence="1 3" id="KW-0472">Membrane</keyword>
<dbReference type="PANTHER" id="PTHR47618">
    <property type="entry name" value="BIFUNCTIONAL OLIGORIBONUCLEASE AND PAP PHOSPHATASE NRNA"/>
    <property type="match status" value="1"/>
</dbReference>
<feature type="domain" description="GGDEF" evidence="4">
    <location>
        <begin position="174"/>
        <end position="302"/>
    </location>
</feature>
<keyword evidence="3" id="KW-0812">Transmembrane</keyword>
<dbReference type="Gene3D" id="3.30.450.20">
    <property type="entry name" value="PAS domain"/>
    <property type="match status" value="1"/>
</dbReference>
<sequence>MKHFVFKNGVLYALVIVMSLAFMMYNQALGILGFLLCLVSFFVDQTLVKEESRRIQREIALINQEVEDINRDKLYELPMPMALTNTYGMILMANKCFEDCFRKGEERIKGRYIHDVVGINIADLKEGKPYNFSREDQSFAVIDTQFKEKARPLHLLHFVDMGFKKELEGAKGPNETTFCYILIDNYDEIIEQLPATERSAVLSRIAISLTDWANRLDAFLLEYESDHYVMVFDRDKLPAMEEDRFRILDEIREMDESIRVTLSMGIGVSEQHLSVMELDALSHGALDFALARGGDQCVVRNDEKLSFYGGKTEATEKRTKVKARVKAHALQDLIHNAANVLIMGHQTPDMDCLGAAVGLMGACRSLHKDCRFVLKEMNYSISALLDYLSTDEQFSHAFITPSESSEYIIEGTLLIVVDTQSTGYVEMPELIESMKNIVVIDHHRRSGQGIGETVFDYIETYASSTCELVTELLQYFDNKDNVGKVEANTLLAGMCMDTKMFTVKTGVRTFEAAAYLKRKGADTVIAKTLLQNDLETYAAKSDAVRRARIYEGTIAISAFEDHSANAKIVAAQAADELLNIRGIMASFIILKSDDQILISGRSMGDVNVQLILEKLGGGGHLAIAGAQLKDVEDLKVAEEMLIEAIDQYKKERES</sequence>
<proteinExistence type="inferred from homology"/>
<feature type="binding site" evidence="2">
    <location>
        <position position="345"/>
    </location>
    <ligand>
        <name>Mn(2+)</name>
        <dbReference type="ChEBI" id="CHEBI:29035"/>
        <label>1</label>
    </ligand>
</feature>
<comment type="similarity">
    <text evidence="1">Belongs to the GdpP/PdeA phosphodiesterase family.</text>
</comment>
<dbReference type="EC" id="3.1.4.-" evidence="1"/>
<keyword evidence="1" id="KW-1003">Cell membrane</keyword>
<keyword evidence="1" id="KW-0378">Hydrolase</keyword>
<dbReference type="PANTHER" id="PTHR47618:SF2">
    <property type="entry name" value="CYCLIC-DI-AMP PHOSPHODIESTERASE GDPP"/>
    <property type="match status" value="1"/>
</dbReference>
<dbReference type="GO" id="GO:0016787">
    <property type="term" value="F:hydrolase activity"/>
    <property type="evidence" value="ECO:0007669"/>
    <property type="project" value="UniProtKB-UniRule"/>
</dbReference>
<feature type="binding site" evidence="2">
    <location>
        <position position="418"/>
    </location>
    <ligand>
        <name>Mn(2+)</name>
        <dbReference type="ChEBI" id="CHEBI:29035"/>
        <label>2</label>
    </ligand>
</feature>
<feature type="binding site" evidence="2">
    <location>
        <position position="497"/>
    </location>
    <ligand>
        <name>Mn(2+)</name>
        <dbReference type="ChEBI" id="CHEBI:29035"/>
        <label>2</label>
    </ligand>
</feature>
<feature type="binding site" evidence="2">
    <location>
        <position position="442"/>
    </location>
    <ligand>
        <name>Mn(2+)</name>
        <dbReference type="ChEBI" id="CHEBI:29035"/>
        <label>2</label>
    </ligand>
</feature>
<feature type="binding site" evidence="2">
    <location>
        <position position="351"/>
    </location>
    <ligand>
        <name>Mn(2+)</name>
        <dbReference type="ChEBI" id="CHEBI:29035"/>
        <label>2</label>
    </ligand>
</feature>
<keyword evidence="3" id="KW-1133">Transmembrane helix</keyword>
<dbReference type="PROSITE" id="PS50887">
    <property type="entry name" value="GGDEF"/>
    <property type="match status" value="1"/>
</dbReference>
<dbReference type="AlphaFoldDB" id="A0A1H3F3M3"/>
<feature type="binding site" evidence="2">
    <location>
        <position position="349"/>
    </location>
    <ligand>
        <name>Mn(2+)</name>
        <dbReference type="ChEBI" id="CHEBI:29035"/>
        <label>1</label>
    </ligand>
</feature>